<gene>
    <name evidence="1" type="ORF">JHL16_09660</name>
</gene>
<keyword evidence="2" id="KW-1185">Reference proteome</keyword>
<organism evidence="1 2">
    <name type="scientific">Taklimakanibacter albus</name>
    <dbReference type="NCBI Taxonomy" id="2800327"/>
    <lineage>
        <taxon>Bacteria</taxon>
        <taxon>Pseudomonadati</taxon>
        <taxon>Pseudomonadota</taxon>
        <taxon>Alphaproteobacteria</taxon>
        <taxon>Hyphomicrobiales</taxon>
        <taxon>Aestuariivirgaceae</taxon>
        <taxon>Taklimakanibacter</taxon>
    </lineage>
</organism>
<name>A0ACC5R2J1_9HYPH</name>
<protein>
    <submittedName>
        <fullName evidence="1">ComEC/Rec2 family competence protein</fullName>
    </submittedName>
</protein>
<proteinExistence type="predicted"/>
<sequence length="714" mass="77433">MADWVQDVGAEQGARLDWRAWLGTLVARQSGTLFLWSPVCLMAGIWGYFALPREPPSWALGVILLFLAFLFWLVRIRRGLVATVLVLALLGFSLAKLRTEWVANPAIRAPTGEVVLTGVVEDFELRGPKRGAVVLRILALEGKGVTRLPSLVRLTLSGGTRLRPGQVVKAKAQLFPLPSPVIPGGYDHGRTLWFQGIGATGRLYGDIAIEGSDASWRLRFKAAVQDLRDAIGERIRAVIPPERSGVAEALITGERGSIPRAVNDSLQTSGLAHILSISGLHMTLVAGLCFWLVRAVLALSPALATSYPIKKWAAVAGLAMGFAYMILADASVATQRSYIMLAVIFIAILCDRPALSLRNLAIAALIILVAFPEAALSASFQMSFLAVMGILAFHEVWSKWLKEEEPAYGPVGRLWRWGYHGVSAAAFTSLAAGGLSSIAAAYHFGRLAPYGLIANLLAFLAMSVLVMPMALFSVLAMPLGLEAGPLRAMDWGLVWVQAVSDWVAGLPKAQGMVPALPLPSAILLGLAAIVLCLTRGPLRGAALLLSLISFIFIWLREDPDIHVETAAKTMAARGAEGDLIPVQARRGRFAVSQWLRQEGDDAQPAEAARRPGWTCVEDVCRTSIQGTRVVYVGKEVPAMALPCAEADILVTGFPLRGRCRSVRLRIDRFSVWRKGAHALYIDGDTIRIETARDLQGERPWVIMPEPRRKDTSRP</sequence>
<dbReference type="Proteomes" id="UP000616151">
    <property type="component" value="Unassembled WGS sequence"/>
</dbReference>
<accession>A0ACC5R2J1</accession>
<comment type="caution">
    <text evidence="1">The sequence shown here is derived from an EMBL/GenBank/DDBJ whole genome shotgun (WGS) entry which is preliminary data.</text>
</comment>
<evidence type="ECO:0000313" key="1">
    <source>
        <dbReference type="EMBL" id="MBK1866618.1"/>
    </source>
</evidence>
<reference evidence="1" key="1">
    <citation type="submission" date="2021-01" db="EMBL/GenBank/DDBJ databases">
        <authorList>
            <person name="Sun Q."/>
        </authorList>
    </citation>
    <scope>NUCLEOTIDE SEQUENCE</scope>
    <source>
        <strain evidence="1">YIM B02566</strain>
    </source>
</reference>
<dbReference type="EMBL" id="JAENHL010000006">
    <property type="protein sequence ID" value="MBK1866618.1"/>
    <property type="molecule type" value="Genomic_DNA"/>
</dbReference>
<evidence type="ECO:0000313" key="2">
    <source>
        <dbReference type="Proteomes" id="UP000616151"/>
    </source>
</evidence>